<accession>A0A0E9P5Q1</accession>
<organism evidence="1">
    <name type="scientific">Anguilla anguilla</name>
    <name type="common">European freshwater eel</name>
    <name type="synonym">Muraena anguilla</name>
    <dbReference type="NCBI Taxonomy" id="7936"/>
    <lineage>
        <taxon>Eukaryota</taxon>
        <taxon>Metazoa</taxon>
        <taxon>Chordata</taxon>
        <taxon>Craniata</taxon>
        <taxon>Vertebrata</taxon>
        <taxon>Euteleostomi</taxon>
        <taxon>Actinopterygii</taxon>
        <taxon>Neopterygii</taxon>
        <taxon>Teleostei</taxon>
        <taxon>Anguilliformes</taxon>
        <taxon>Anguillidae</taxon>
        <taxon>Anguilla</taxon>
    </lineage>
</organism>
<proteinExistence type="predicted"/>
<protein>
    <submittedName>
        <fullName evidence="1">Uncharacterized protein</fullName>
    </submittedName>
</protein>
<sequence>MFKEFFRPDGVRVSSSRIIILIF</sequence>
<reference evidence="1" key="1">
    <citation type="submission" date="2014-11" db="EMBL/GenBank/DDBJ databases">
        <authorList>
            <person name="Amaro Gonzalez C."/>
        </authorList>
    </citation>
    <scope>NUCLEOTIDE SEQUENCE</scope>
</reference>
<dbReference type="AlphaFoldDB" id="A0A0E9P5Q1"/>
<dbReference type="EMBL" id="GBXM01108716">
    <property type="protein sequence ID" value="JAG99860.1"/>
    <property type="molecule type" value="Transcribed_RNA"/>
</dbReference>
<evidence type="ECO:0000313" key="1">
    <source>
        <dbReference type="EMBL" id="JAG99860.1"/>
    </source>
</evidence>
<name>A0A0E9P5Q1_ANGAN</name>
<reference evidence="1" key="2">
    <citation type="journal article" date="2015" name="Fish Shellfish Immunol.">
        <title>Early steps in the European eel (Anguilla anguilla)-Vibrio vulnificus interaction in the gills: Role of the RtxA13 toxin.</title>
        <authorList>
            <person name="Callol A."/>
            <person name="Pajuelo D."/>
            <person name="Ebbesson L."/>
            <person name="Teles M."/>
            <person name="MacKenzie S."/>
            <person name="Amaro C."/>
        </authorList>
    </citation>
    <scope>NUCLEOTIDE SEQUENCE</scope>
</reference>